<evidence type="ECO:0000256" key="2">
    <source>
        <dbReference type="ARBA" id="ARBA00011963"/>
    </source>
</evidence>
<evidence type="ECO:0000256" key="3">
    <source>
        <dbReference type="ARBA" id="ARBA00022741"/>
    </source>
</evidence>
<evidence type="ECO:0000256" key="5">
    <source>
        <dbReference type="ARBA" id="ARBA00032897"/>
    </source>
</evidence>
<sequence length="286" mass="32571">MQPTYTIFAGVNGSGKSTLYNTPYIYHDNLGVRINSDEILVANGGDWRNAKDQAEAMKEAVRLIKDCIKRGISFNQETTLSGRSIINNILNAKKSGFKIKLHYIGLESSKLAIQRVADRVNKGGHGIPKEDIERRYNTSLSNLKEVIPLVDNLYIYDNSKYRDLQKVAQLDGSNIISLKQDCDWIKNIIADTIIPLDERKNIENMITKYGFKSTDSLVVDFYRLNQLTGSKNTVKDVKERFFKEKFFDISNDKINDIVNQISNNFIIQEKTKSKVAVHTEDLPDPE</sequence>
<dbReference type="EMBL" id="AEPW01000005">
    <property type="protein sequence ID" value="EFU77933.1"/>
    <property type="molecule type" value="Genomic_DNA"/>
</dbReference>
<comment type="caution">
    <text evidence="8">The sequence shown here is derived from an EMBL/GenBank/DDBJ whole genome shotgun (WGS) entry which is preliminary data.</text>
</comment>
<dbReference type="PANTHER" id="PTHR39206">
    <property type="entry name" value="SLL8004 PROTEIN"/>
    <property type="match status" value="1"/>
</dbReference>
<organism evidence="8 9">
    <name type="scientific">Lachnoanaerobaculum saburreum DSM 3986</name>
    <dbReference type="NCBI Taxonomy" id="887325"/>
    <lineage>
        <taxon>Bacteria</taxon>
        <taxon>Bacillati</taxon>
        <taxon>Bacillota</taxon>
        <taxon>Clostridia</taxon>
        <taxon>Lachnospirales</taxon>
        <taxon>Lachnospiraceae</taxon>
        <taxon>Lachnoanaerobaculum</taxon>
    </lineage>
</organism>
<protein>
    <recommendedName>
        <fullName evidence="5">UDP-N-acetylglucosamine kinase</fullName>
        <ecNumber evidence="2">2.7.1.176</ecNumber>
    </recommendedName>
    <alternativeName>
        <fullName evidence="5">UDP-N-acetylglucosamine kinase</fullName>
    </alternativeName>
</protein>
<evidence type="ECO:0000256" key="1">
    <source>
        <dbReference type="ARBA" id="ARBA00009104"/>
    </source>
</evidence>
<dbReference type="PANTHER" id="PTHR39206:SF1">
    <property type="entry name" value="SLL8004 PROTEIN"/>
    <property type="match status" value="1"/>
</dbReference>
<dbReference type="InterPro" id="IPR027417">
    <property type="entry name" value="P-loop_NTPase"/>
</dbReference>
<comment type="similarity">
    <text evidence="1">Belongs to the zeta toxin family.</text>
</comment>
<evidence type="ECO:0000259" key="7">
    <source>
        <dbReference type="Pfam" id="PF06414"/>
    </source>
</evidence>
<gene>
    <name evidence="8" type="ORF">HMPREF0381_0204</name>
</gene>
<dbReference type="InterPro" id="IPR010488">
    <property type="entry name" value="Zeta_toxin_domain"/>
</dbReference>
<evidence type="ECO:0000256" key="6">
    <source>
        <dbReference type="ARBA" id="ARBA00048178"/>
    </source>
</evidence>
<dbReference type="eggNOG" id="COG4185">
    <property type="taxonomic scope" value="Bacteria"/>
</dbReference>
<evidence type="ECO:0000256" key="4">
    <source>
        <dbReference type="ARBA" id="ARBA00022840"/>
    </source>
</evidence>
<accession>E6LJR9</accession>
<comment type="catalytic activity">
    <reaction evidence="6">
        <text>UDP-N-acetyl-alpha-D-glucosamine + ATP = UDP-N-acetyl-alpha-D-glucosamine 3'-phosphate + ADP + H(+)</text>
        <dbReference type="Rhea" id="RHEA:32671"/>
        <dbReference type="ChEBI" id="CHEBI:15378"/>
        <dbReference type="ChEBI" id="CHEBI:30616"/>
        <dbReference type="ChEBI" id="CHEBI:57705"/>
        <dbReference type="ChEBI" id="CHEBI:64353"/>
        <dbReference type="ChEBI" id="CHEBI:456216"/>
        <dbReference type="EC" id="2.7.1.176"/>
    </reaction>
</comment>
<dbReference type="SUPFAM" id="SSF52540">
    <property type="entry name" value="P-loop containing nucleoside triphosphate hydrolases"/>
    <property type="match status" value="1"/>
</dbReference>
<dbReference type="HOGENOM" id="CLU_882068_0_0_9"/>
<keyword evidence="3" id="KW-0547">Nucleotide-binding</keyword>
<dbReference type="GO" id="GO:0005524">
    <property type="term" value="F:ATP binding"/>
    <property type="evidence" value="ECO:0007669"/>
    <property type="project" value="UniProtKB-KW"/>
</dbReference>
<dbReference type="EC" id="2.7.1.176" evidence="2"/>
<evidence type="ECO:0000313" key="9">
    <source>
        <dbReference type="Proteomes" id="UP000003434"/>
    </source>
</evidence>
<keyword evidence="4" id="KW-0067">ATP-binding</keyword>
<proteinExistence type="inferred from homology"/>
<dbReference type="Gene3D" id="3.40.50.300">
    <property type="entry name" value="P-loop containing nucleotide triphosphate hydrolases"/>
    <property type="match status" value="1"/>
</dbReference>
<reference evidence="8 9" key="1">
    <citation type="submission" date="2010-12" db="EMBL/GenBank/DDBJ databases">
        <authorList>
            <person name="Muzny D."/>
            <person name="Qin X."/>
            <person name="Deng J."/>
            <person name="Jiang H."/>
            <person name="Liu Y."/>
            <person name="Qu J."/>
            <person name="Song X.-Z."/>
            <person name="Zhang L."/>
            <person name="Thornton R."/>
            <person name="Coyle M."/>
            <person name="Francisco L."/>
            <person name="Jackson L."/>
            <person name="Javaid M."/>
            <person name="Korchina V."/>
            <person name="Kovar C."/>
            <person name="Mata R."/>
            <person name="Mathew T."/>
            <person name="Ngo R."/>
            <person name="Nguyen L."/>
            <person name="Nguyen N."/>
            <person name="Okwuonu G."/>
            <person name="Ongeri F."/>
            <person name="Pham C."/>
            <person name="Simmons D."/>
            <person name="Wilczek-Boney K."/>
            <person name="Hale W."/>
            <person name="Jakkamsetti A."/>
            <person name="Pham P."/>
            <person name="Ruth R."/>
            <person name="San Lucas F."/>
            <person name="Warren J."/>
            <person name="Zhang J."/>
            <person name="Zhao Z."/>
            <person name="Zhou C."/>
            <person name="Zhu D."/>
            <person name="Lee S."/>
            <person name="Bess C."/>
            <person name="Blankenburg K."/>
            <person name="Forbes L."/>
            <person name="Fu Q."/>
            <person name="Gubbala S."/>
            <person name="Hirani K."/>
            <person name="Jayaseelan J.C."/>
            <person name="Lara F."/>
            <person name="Munidasa M."/>
            <person name="Palculict T."/>
            <person name="Patil S."/>
            <person name="Pu L.-L."/>
            <person name="Saada N."/>
            <person name="Tang L."/>
            <person name="Weissenberger G."/>
            <person name="Zhu Y."/>
            <person name="Hemphill L."/>
            <person name="Shang Y."/>
            <person name="Youmans B."/>
            <person name="Ayvaz T."/>
            <person name="Ross M."/>
            <person name="Santibanez J."/>
            <person name="Aqrawi P."/>
            <person name="Gross S."/>
            <person name="Joshi V."/>
            <person name="Fowler G."/>
            <person name="Nazareth L."/>
            <person name="Reid J."/>
            <person name="Worley K."/>
            <person name="Petrosino J."/>
            <person name="Highlander S."/>
            <person name="Gibbs R."/>
        </authorList>
    </citation>
    <scope>NUCLEOTIDE SEQUENCE [LARGE SCALE GENOMIC DNA]</scope>
    <source>
        <strain evidence="8 9">DSM 3986</strain>
    </source>
</reference>
<dbReference type="Pfam" id="PF06414">
    <property type="entry name" value="Zeta_toxin"/>
    <property type="match status" value="1"/>
</dbReference>
<name>E6LJR9_9FIRM</name>
<dbReference type="AlphaFoldDB" id="E6LJR9"/>
<feature type="domain" description="Zeta toxin" evidence="7">
    <location>
        <begin position="2"/>
        <end position="159"/>
    </location>
</feature>
<dbReference type="RefSeq" id="WP_008749977.1">
    <property type="nucleotide sequence ID" value="NZ_GL622296.1"/>
</dbReference>
<dbReference type="GO" id="GO:0016301">
    <property type="term" value="F:kinase activity"/>
    <property type="evidence" value="ECO:0007669"/>
    <property type="project" value="InterPro"/>
</dbReference>
<evidence type="ECO:0000313" key="8">
    <source>
        <dbReference type="EMBL" id="EFU77933.1"/>
    </source>
</evidence>
<dbReference type="Proteomes" id="UP000003434">
    <property type="component" value="Unassembled WGS sequence"/>
</dbReference>